<dbReference type="InterPro" id="IPR029033">
    <property type="entry name" value="His_PPase_superfam"/>
</dbReference>
<gene>
    <name evidence="2" type="ORF">E1261_09055</name>
</gene>
<dbReference type="InterPro" id="IPR051021">
    <property type="entry name" value="Mito_Ser/Thr_phosphatase"/>
</dbReference>
<dbReference type="Pfam" id="PF00300">
    <property type="entry name" value="His_Phos_1"/>
    <property type="match status" value="2"/>
</dbReference>
<dbReference type="GO" id="GO:0016787">
    <property type="term" value="F:hydrolase activity"/>
    <property type="evidence" value="ECO:0007669"/>
    <property type="project" value="UniProtKB-KW"/>
</dbReference>
<dbReference type="CDD" id="cd07067">
    <property type="entry name" value="HP_PGM_like"/>
    <property type="match status" value="1"/>
</dbReference>
<sequence>MYGEPQCRGRRPLKVDESFGARHLYLVRHAEARPDEGGLTERGRRQAVLLGERLREVPFTAVHHSPLTRAAETAHLINHQAPLRPSEAAGDYIPHVPHRDDLPPDSADYYLDFLHQATPEELTAGPRLAHEALAQFTGPATGGHELLITHNFLIAWLVRDALGAPPWRWLTLTHCNAALTTIRYTPNRPATLLTYNDMSHLPQDLHWTGFPPNSHI</sequence>
<accession>A0A4R4Q9Y2</accession>
<dbReference type="Gene3D" id="3.40.50.1240">
    <property type="entry name" value="Phosphoglycerate mutase-like"/>
    <property type="match status" value="1"/>
</dbReference>
<evidence type="ECO:0000313" key="2">
    <source>
        <dbReference type="EMBL" id="TDC32176.1"/>
    </source>
</evidence>
<comment type="caution">
    <text evidence="2">The sequence shown here is derived from an EMBL/GenBank/DDBJ whole genome shotgun (WGS) entry which is preliminary data.</text>
</comment>
<evidence type="ECO:0000256" key="1">
    <source>
        <dbReference type="ARBA" id="ARBA00022801"/>
    </source>
</evidence>
<keyword evidence="3" id="KW-1185">Reference proteome</keyword>
<dbReference type="PANTHER" id="PTHR20935:SF0">
    <property type="entry name" value="SERINE_THREONINE-PROTEIN PHOSPHATASE PGAM5, MITOCHONDRIAL"/>
    <property type="match status" value="1"/>
</dbReference>
<keyword evidence="1" id="KW-0378">Hydrolase</keyword>
<proteinExistence type="predicted"/>
<dbReference type="AlphaFoldDB" id="A0A4R4Q9Y2"/>
<dbReference type="Proteomes" id="UP000295075">
    <property type="component" value="Unassembled WGS sequence"/>
</dbReference>
<protein>
    <submittedName>
        <fullName evidence="2">Histidine phosphatase family protein</fullName>
    </submittedName>
</protein>
<reference evidence="2 3" key="1">
    <citation type="submission" date="2019-03" db="EMBL/GenBank/DDBJ databases">
        <title>Draft genome sequences of novel Actinobacteria.</title>
        <authorList>
            <person name="Sahin N."/>
            <person name="Ay H."/>
            <person name="Saygin H."/>
        </authorList>
    </citation>
    <scope>NUCLEOTIDE SEQUENCE [LARGE SCALE GENOMIC DNA]</scope>
    <source>
        <strain evidence="2 3">JCM 30547</strain>
    </source>
</reference>
<dbReference type="SUPFAM" id="SSF53254">
    <property type="entry name" value="Phosphoglycerate mutase-like"/>
    <property type="match status" value="1"/>
</dbReference>
<name>A0A4R4Q9Y2_9ACTN</name>
<organism evidence="2 3">
    <name type="scientific">Kribbella albertanoniae</name>
    <dbReference type="NCBI Taxonomy" id="1266829"/>
    <lineage>
        <taxon>Bacteria</taxon>
        <taxon>Bacillati</taxon>
        <taxon>Actinomycetota</taxon>
        <taxon>Actinomycetes</taxon>
        <taxon>Propionibacteriales</taxon>
        <taxon>Kribbellaceae</taxon>
        <taxon>Kribbella</taxon>
    </lineage>
</organism>
<dbReference type="InterPro" id="IPR013078">
    <property type="entry name" value="His_Pase_superF_clade-1"/>
</dbReference>
<dbReference type="SMART" id="SM00855">
    <property type="entry name" value="PGAM"/>
    <property type="match status" value="1"/>
</dbReference>
<dbReference type="EMBL" id="SMKA01000025">
    <property type="protein sequence ID" value="TDC32176.1"/>
    <property type="molecule type" value="Genomic_DNA"/>
</dbReference>
<dbReference type="OrthoDB" id="9800841at2"/>
<evidence type="ECO:0000313" key="3">
    <source>
        <dbReference type="Proteomes" id="UP000295075"/>
    </source>
</evidence>
<dbReference type="PANTHER" id="PTHR20935">
    <property type="entry name" value="PHOSPHOGLYCERATE MUTASE-RELATED"/>
    <property type="match status" value="1"/>
</dbReference>